<keyword evidence="4" id="KW-0949">S-adenosyl-L-methionine</keyword>
<accession>A0A7W9WQP5</accession>
<evidence type="ECO:0000256" key="1">
    <source>
        <dbReference type="ARBA" id="ARBA00022553"/>
    </source>
</evidence>
<dbReference type="Pfam" id="PF05724">
    <property type="entry name" value="TPMT"/>
    <property type="match status" value="1"/>
</dbReference>
<dbReference type="AlphaFoldDB" id="A0A7W9WQP5"/>
<evidence type="ECO:0000256" key="3">
    <source>
        <dbReference type="ARBA" id="ARBA00022679"/>
    </source>
</evidence>
<dbReference type="InterPro" id="IPR029063">
    <property type="entry name" value="SAM-dependent_MTases_sf"/>
</dbReference>
<dbReference type="PANTHER" id="PTHR32183:SF6">
    <property type="entry name" value="CYSTEINE SULFINATE DESULFINASE_CYSTEINE DESULFURASE AND RELATED ENZYMES"/>
    <property type="match status" value="1"/>
</dbReference>
<feature type="region of interest" description="Disordered" evidence="5">
    <location>
        <begin position="1"/>
        <end position="35"/>
    </location>
</feature>
<evidence type="ECO:0000256" key="2">
    <source>
        <dbReference type="ARBA" id="ARBA00022603"/>
    </source>
</evidence>
<keyword evidence="1" id="KW-0597">Phosphoprotein</keyword>
<organism evidence="6 7">
    <name type="scientific">Paraburkholderia bannensis</name>
    <dbReference type="NCBI Taxonomy" id="765414"/>
    <lineage>
        <taxon>Bacteria</taxon>
        <taxon>Pseudomonadati</taxon>
        <taxon>Pseudomonadota</taxon>
        <taxon>Betaproteobacteria</taxon>
        <taxon>Burkholderiales</taxon>
        <taxon>Burkholderiaceae</taxon>
        <taxon>Paraburkholderia</taxon>
    </lineage>
</organism>
<dbReference type="Gene3D" id="3.40.50.150">
    <property type="entry name" value="Vaccinia Virus protein VP39"/>
    <property type="match status" value="1"/>
</dbReference>
<evidence type="ECO:0000256" key="4">
    <source>
        <dbReference type="ARBA" id="ARBA00022691"/>
    </source>
</evidence>
<dbReference type="InterPro" id="IPR008854">
    <property type="entry name" value="TPMT"/>
</dbReference>
<name>A0A7W9WQP5_9BURK</name>
<dbReference type="Proteomes" id="UP000571554">
    <property type="component" value="Unassembled WGS sequence"/>
</dbReference>
<gene>
    <name evidence="6" type="ORF">F4827_000588</name>
</gene>
<protein>
    <recommendedName>
        <fullName evidence="8">Methyltransferase domain-containing protein</fullName>
    </recommendedName>
</protein>
<proteinExistence type="predicted"/>
<evidence type="ECO:0000313" key="7">
    <source>
        <dbReference type="Proteomes" id="UP000571554"/>
    </source>
</evidence>
<dbReference type="SUPFAM" id="SSF53335">
    <property type="entry name" value="S-adenosyl-L-methionine-dependent methyltransferases"/>
    <property type="match status" value="1"/>
</dbReference>
<dbReference type="PANTHER" id="PTHR32183">
    <property type="match status" value="1"/>
</dbReference>
<dbReference type="RefSeq" id="WP_183719817.1">
    <property type="nucleotide sequence ID" value="NZ_JACHBW010000001.1"/>
</dbReference>
<keyword evidence="7" id="KW-1185">Reference proteome</keyword>
<comment type="caution">
    <text evidence="6">The sequence shown here is derived from an EMBL/GenBank/DDBJ whole genome shotgun (WGS) entry which is preliminary data.</text>
</comment>
<sequence>MSDPTNASKDEPKEDTTPGSAPQNNAPEFDTRDPAAPAFWDERFERGFTPWDQAGVLPAFEAFAQAHSDAAVLIPGCGNGWEAGWLARSGRKVRAIDFAPSAVARARALLGDHADVVEEADFYTYAPPFTPGWIFERAFLCALPKSQRADYARRMAALLAPGALLAGYYFLGETPKGPPFGIARAELDALLEPYFTLIDDQPVEGSLPVFQGRERWLTWRRNAG</sequence>
<evidence type="ECO:0008006" key="8">
    <source>
        <dbReference type="Google" id="ProtNLM"/>
    </source>
</evidence>
<keyword evidence="2" id="KW-0489">Methyltransferase</keyword>
<dbReference type="GO" id="GO:0032259">
    <property type="term" value="P:methylation"/>
    <property type="evidence" value="ECO:0007669"/>
    <property type="project" value="UniProtKB-KW"/>
</dbReference>
<evidence type="ECO:0000256" key="5">
    <source>
        <dbReference type="SAM" id="MobiDB-lite"/>
    </source>
</evidence>
<dbReference type="PROSITE" id="PS51585">
    <property type="entry name" value="SAM_MT_TPMT"/>
    <property type="match status" value="1"/>
</dbReference>
<dbReference type="GO" id="GO:0008757">
    <property type="term" value="F:S-adenosylmethionine-dependent methyltransferase activity"/>
    <property type="evidence" value="ECO:0007669"/>
    <property type="project" value="InterPro"/>
</dbReference>
<reference evidence="6 7" key="1">
    <citation type="submission" date="2020-08" db="EMBL/GenBank/DDBJ databases">
        <title>Above-ground endophytic microbial communities from plants in different locations in the United States.</title>
        <authorList>
            <person name="Frank C."/>
        </authorList>
    </citation>
    <scope>NUCLEOTIDE SEQUENCE [LARGE SCALE GENOMIC DNA]</scope>
    <source>
        <strain evidence="6 7">WP4_2_2</strain>
    </source>
</reference>
<feature type="compositionally biased region" description="Polar residues" evidence="5">
    <location>
        <begin position="17"/>
        <end position="26"/>
    </location>
</feature>
<evidence type="ECO:0000313" key="6">
    <source>
        <dbReference type="EMBL" id="MBB6100784.1"/>
    </source>
</evidence>
<keyword evidence="3" id="KW-0808">Transferase</keyword>
<dbReference type="EMBL" id="JACHBW010000001">
    <property type="protein sequence ID" value="MBB6100784.1"/>
    <property type="molecule type" value="Genomic_DNA"/>
</dbReference>